<dbReference type="Gene3D" id="3.30.565.10">
    <property type="entry name" value="Histidine kinase-like ATPase, C-terminal domain"/>
    <property type="match status" value="1"/>
</dbReference>
<dbReference type="Gene3D" id="3.40.50.150">
    <property type="entry name" value="Vaccinia Virus protein VP39"/>
    <property type="match status" value="1"/>
</dbReference>
<evidence type="ECO:0000259" key="8">
    <source>
        <dbReference type="PROSITE" id="PS50110"/>
    </source>
</evidence>
<dbReference type="SUPFAM" id="SSF55874">
    <property type="entry name" value="ATPase domain of HSP90 chaperone/DNA topoisomerase II/histidine kinase"/>
    <property type="match status" value="1"/>
</dbReference>
<dbReference type="InterPro" id="IPR022641">
    <property type="entry name" value="CheR_N"/>
</dbReference>
<dbReference type="InterPro" id="IPR022642">
    <property type="entry name" value="CheR_C"/>
</dbReference>
<dbReference type="Gene3D" id="3.30.450.20">
    <property type="entry name" value="PAS domain"/>
    <property type="match status" value="2"/>
</dbReference>
<reference evidence="13 14" key="1">
    <citation type="submission" date="2021-07" db="EMBL/GenBank/DDBJ databases">
        <title>Paraburkholderia edwinii protects Aspergillus sp. from phenazines by acting as a toxin sponge.</title>
        <authorList>
            <person name="Dahlstrom K.M."/>
            <person name="Newman D.K."/>
        </authorList>
    </citation>
    <scope>NUCLEOTIDE SEQUENCE [LARGE SCALE GENOMIC DNA]</scope>
    <source>
        <strain evidence="13 14">Pe01</strain>
    </source>
</reference>
<dbReference type="InterPro" id="IPR035965">
    <property type="entry name" value="PAS-like_dom_sf"/>
</dbReference>
<dbReference type="PROSITE" id="PS50110">
    <property type="entry name" value="RESPONSE_REGULATORY"/>
    <property type="match status" value="1"/>
</dbReference>
<dbReference type="InterPro" id="IPR001610">
    <property type="entry name" value="PAC"/>
</dbReference>
<evidence type="ECO:0000256" key="2">
    <source>
        <dbReference type="ARBA" id="ARBA00012438"/>
    </source>
</evidence>
<dbReference type="Pfam" id="PF00512">
    <property type="entry name" value="HisKA"/>
    <property type="match status" value="1"/>
</dbReference>
<feature type="active site" evidence="4">
    <location>
        <position position="61"/>
    </location>
</feature>
<dbReference type="Pfam" id="PF13426">
    <property type="entry name" value="PAS_9"/>
    <property type="match status" value="1"/>
</dbReference>
<dbReference type="InterPro" id="IPR036097">
    <property type="entry name" value="HisK_dim/P_sf"/>
</dbReference>
<dbReference type="PROSITE" id="PS50123">
    <property type="entry name" value="CHER"/>
    <property type="match status" value="1"/>
</dbReference>
<dbReference type="InterPro" id="IPR036890">
    <property type="entry name" value="HATPase_C_sf"/>
</dbReference>
<dbReference type="InterPro" id="IPR000673">
    <property type="entry name" value="Sig_transdc_resp-reg_Me-estase"/>
</dbReference>
<dbReference type="InterPro" id="IPR003661">
    <property type="entry name" value="HisK_dim/P_dom"/>
</dbReference>
<feature type="domain" description="Histidine kinase" evidence="7">
    <location>
        <begin position="1026"/>
        <end position="1246"/>
    </location>
</feature>
<dbReference type="Gene3D" id="3.40.50.2300">
    <property type="match status" value="1"/>
</dbReference>
<dbReference type="InterPro" id="IPR000780">
    <property type="entry name" value="CheR_MeTrfase"/>
</dbReference>
<evidence type="ECO:0000259" key="10">
    <source>
        <dbReference type="PROSITE" id="PS50113"/>
    </source>
</evidence>
<dbReference type="SMART" id="SM00086">
    <property type="entry name" value="PAC"/>
    <property type="match status" value="2"/>
</dbReference>
<dbReference type="SUPFAM" id="SSF52172">
    <property type="entry name" value="CheY-like"/>
    <property type="match status" value="1"/>
</dbReference>
<feature type="domain" description="PAC" evidence="10">
    <location>
        <begin position="825"/>
        <end position="875"/>
    </location>
</feature>
<dbReference type="CDD" id="cd00082">
    <property type="entry name" value="HisKA"/>
    <property type="match status" value="1"/>
</dbReference>
<proteinExistence type="predicted"/>
<evidence type="ECO:0000259" key="7">
    <source>
        <dbReference type="PROSITE" id="PS50109"/>
    </source>
</evidence>
<feature type="coiled-coil region" evidence="6">
    <location>
        <begin position="675"/>
        <end position="762"/>
    </location>
</feature>
<sequence length="1387" mass="152641">MSSESSSSGQAAIRDAHNGSAATPDFPVVGIGASAGGVEALLTFFEHAPAPMGLALVVILHLPSEPVSHVDEVLQRTSRLPVTQVTGATPIEKDHVYIIPPGKHLSAANGYLHVTDRAQHAAPIAIDYFFRTLADAHGARAMGIVLSGSGSDGAVGLSRIKEAGGMTIAQEPSDAMYPEMPHHAIATGHVDFVLPVAGIPGKLLELWRNAQSILPITIEAEEEAEGPAEPTRDESERALHDVLMHLRVRTGHDFRHYKRATVLRRIERRMQVNGVRDLQAYRTLLRATPVETSALLADMLIGVTQFFRDRDAFDALRREVIPGVFRPSFADAQVRVWVAGCSTGEEAYSIAVLLANEREAANSATSVQIFATDIDEAAIARARAGIYPASVSADIPAAMLGRYFVREGANFRIAKPIREKMLFAVHSLLRDPPFSQLHVISCRNVLIYLDRSVQRQILELFHFALRPDGYLFLGTAESADAADDLFVVVDKKNRIYRARPALGRVKAAVGFPMIGVSEQAAREEKPAAPPVGVPPAVDRRVFSFSALHQRVLEEYAPPSVIIDRDSKIVHLSDTAGRFLHHAGGEPSNNIMELVLPELRLDLRTTLFRALQTGASVEARRVKLVRGDEASWINMTVRPFHDTGLDADFFLVLFDEVQERMTDEGETDGGGRDPVLIQLEHELQHSREQLATTIEQYETSVEELKASNEELQAINEELRSATEELESSKEELQSVNEELTTVNAELQNRMEDTAKANDDLQNIIVSTDIATVFVDKKIQVKRFTPSATRIFKLIDTDIGRSLFDITHSLQYPTLAEDVKQSFEALKLIEREIQSHDGRWYLLRLLPYRTADDRIDGTVLTLIDVTERHVAEEAARRGEERLRLVAQSTNDYAIIVQDPQGKIVSWNTGAERIFGYEEKEVVGRNVSLIYEHSESAQQMAAQEREIAQRDGRADDEGWYVTKDGKRVYCSGVVTPIVDASFTGFAKIARDLTERKRREDANQHALEHEQQQREKEVLSNQLKDDFIAVLSHELKHPLNLIGVKAEMLPRLPETRGIASVRETAESIRRAVRSQAQIIDDLLDLSRIRTGKFALEVSRVDLAAMIEGIADAVEEDAHARGVALTVELDVKPAPAMVDPVRCEQIVWNLVSNALKFTGARGHIRIRLSREHGLWRIDVTDDGQGIDPALLPNVFEMFQQGRVLRDVGKGGLGIGLALVRQLAEMHGGRAAARSDGQGKGTAMTVWLPVAGDAGGAAGLTARMPGSIAALNVLVVEDDPETASALSELLELEHASVQVVPDASEALAALARQPVDVLLAAFPPRDMDGAAFVRGVRAERTSRQLKIVVISPHSREQNANARLPEGVDLQLVKPLDFDELLLALLRVSGRGET</sequence>
<dbReference type="Pfam" id="PF08448">
    <property type="entry name" value="PAS_4"/>
    <property type="match status" value="1"/>
</dbReference>
<evidence type="ECO:0000313" key="13">
    <source>
        <dbReference type="EMBL" id="QYD73433.1"/>
    </source>
</evidence>
<dbReference type="SUPFAM" id="SSF47757">
    <property type="entry name" value="Chemotaxis receptor methyltransferase CheR, N-terminal domain"/>
    <property type="match status" value="1"/>
</dbReference>
<dbReference type="SUPFAM" id="SSF52738">
    <property type="entry name" value="Methylesterase CheB, C-terminal domain"/>
    <property type="match status" value="1"/>
</dbReference>
<dbReference type="PROSITE" id="PS50122">
    <property type="entry name" value="CHEB"/>
    <property type="match status" value="1"/>
</dbReference>
<dbReference type="CDD" id="cd00130">
    <property type="entry name" value="PAS"/>
    <property type="match status" value="2"/>
</dbReference>
<dbReference type="SUPFAM" id="SSF55785">
    <property type="entry name" value="PYP-like sensor domain (PAS domain)"/>
    <property type="match status" value="3"/>
</dbReference>
<dbReference type="InterPro" id="IPR003594">
    <property type="entry name" value="HATPase_dom"/>
</dbReference>
<dbReference type="PRINTS" id="PR00996">
    <property type="entry name" value="CHERMTFRASE"/>
</dbReference>
<comment type="catalytic activity">
    <reaction evidence="1">
        <text>ATP + protein L-histidine = ADP + protein N-phospho-L-histidine.</text>
        <dbReference type="EC" id="2.7.13.3"/>
    </reaction>
</comment>
<protein>
    <recommendedName>
        <fullName evidence="2">histidine kinase</fullName>
        <ecNumber evidence="2">2.7.13.3</ecNumber>
    </recommendedName>
</protein>
<feature type="active site" evidence="4">
    <location>
        <position position="34"/>
    </location>
</feature>
<organism evidence="13 14">
    <name type="scientific">Paraburkholderia edwinii</name>
    <dbReference type="NCBI Taxonomy" id="2861782"/>
    <lineage>
        <taxon>Bacteria</taxon>
        <taxon>Pseudomonadati</taxon>
        <taxon>Pseudomonadota</taxon>
        <taxon>Betaproteobacteria</taxon>
        <taxon>Burkholderiales</taxon>
        <taxon>Burkholderiaceae</taxon>
        <taxon>Paraburkholderia</taxon>
    </lineage>
</organism>
<feature type="domain" description="PAS" evidence="9">
    <location>
        <begin position="876"/>
        <end position="948"/>
    </location>
</feature>
<dbReference type="Pfam" id="PF02518">
    <property type="entry name" value="HATPase_c"/>
    <property type="match status" value="1"/>
</dbReference>
<feature type="domain" description="CheB-type methylesterase" evidence="11">
    <location>
        <begin position="22"/>
        <end position="205"/>
    </location>
</feature>
<dbReference type="Pfam" id="PF13596">
    <property type="entry name" value="PAS_10"/>
    <property type="match status" value="1"/>
</dbReference>
<dbReference type="Pfam" id="PF01339">
    <property type="entry name" value="CheB_methylest"/>
    <property type="match status" value="1"/>
</dbReference>
<dbReference type="InterPro" id="IPR029063">
    <property type="entry name" value="SAM-dependent_MTases_sf"/>
</dbReference>
<dbReference type="Gene3D" id="3.40.50.180">
    <property type="entry name" value="Methylesterase CheB, C-terminal domain"/>
    <property type="match status" value="1"/>
</dbReference>
<evidence type="ECO:0000256" key="5">
    <source>
        <dbReference type="PROSITE-ProRule" id="PRU00169"/>
    </source>
</evidence>
<dbReference type="SUPFAM" id="SSF47384">
    <property type="entry name" value="Homodimeric domain of signal transducing histidine kinase"/>
    <property type="match status" value="1"/>
</dbReference>
<feature type="domain" description="Response regulatory" evidence="8">
    <location>
        <begin position="1266"/>
        <end position="1382"/>
    </location>
</feature>
<dbReference type="Pfam" id="PF03705">
    <property type="entry name" value="CheR_N"/>
    <property type="match status" value="1"/>
</dbReference>
<dbReference type="InterPro" id="IPR001789">
    <property type="entry name" value="Sig_transdc_resp-reg_receiver"/>
</dbReference>
<evidence type="ECO:0000259" key="12">
    <source>
        <dbReference type="PROSITE" id="PS50123"/>
    </source>
</evidence>
<dbReference type="InterPro" id="IPR000014">
    <property type="entry name" value="PAS"/>
</dbReference>
<evidence type="ECO:0000259" key="9">
    <source>
        <dbReference type="PROSITE" id="PS50112"/>
    </source>
</evidence>
<dbReference type="NCBIfam" id="TIGR00229">
    <property type="entry name" value="sensory_box"/>
    <property type="match status" value="1"/>
</dbReference>
<dbReference type="InterPro" id="IPR005467">
    <property type="entry name" value="His_kinase_dom"/>
</dbReference>
<evidence type="ECO:0000256" key="3">
    <source>
        <dbReference type="ARBA" id="ARBA00022500"/>
    </source>
</evidence>
<dbReference type="InterPro" id="IPR013656">
    <property type="entry name" value="PAS_4"/>
</dbReference>
<dbReference type="SMART" id="SM00091">
    <property type="entry name" value="PAS"/>
    <property type="match status" value="3"/>
</dbReference>
<accession>A0ABX8V2Z5</accession>
<dbReference type="CDD" id="cd16434">
    <property type="entry name" value="CheB-CheR_fusion"/>
    <property type="match status" value="1"/>
</dbReference>
<dbReference type="RefSeq" id="WP_219803199.1">
    <property type="nucleotide sequence ID" value="NZ_CP080096.1"/>
</dbReference>
<keyword evidence="4" id="KW-0378">Hydrolase</keyword>
<dbReference type="Gene3D" id="1.10.287.130">
    <property type="match status" value="1"/>
</dbReference>
<dbReference type="SMART" id="SM00448">
    <property type="entry name" value="REC"/>
    <property type="match status" value="1"/>
</dbReference>
<feature type="domain" description="CheR-type methyltransferase" evidence="12">
    <location>
        <begin position="235"/>
        <end position="478"/>
    </location>
</feature>
<gene>
    <name evidence="13" type="ORF">KZJ38_27795</name>
</gene>
<dbReference type="PANTHER" id="PTHR24422">
    <property type="entry name" value="CHEMOTAXIS PROTEIN METHYLTRANSFERASE"/>
    <property type="match status" value="1"/>
</dbReference>
<feature type="domain" description="PAC" evidence="10">
    <location>
        <begin position="951"/>
        <end position="1001"/>
    </location>
</feature>
<comment type="caution">
    <text evidence="5">Lacks conserved residue(s) required for the propagation of feature annotation.</text>
</comment>
<dbReference type="PROSITE" id="PS50112">
    <property type="entry name" value="PAS"/>
    <property type="match status" value="1"/>
</dbReference>
<dbReference type="PANTHER" id="PTHR24422:SF27">
    <property type="entry name" value="PROTEIN-GLUTAMATE O-METHYLTRANSFERASE"/>
    <property type="match status" value="1"/>
</dbReference>
<dbReference type="EMBL" id="CP080096">
    <property type="protein sequence ID" value="QYD73433.1"/>
    <property type="molecule type" value="Genomic_DNA"/>
</dbReference>
<dbReference type="InterPro" id="IPR050903">
    <property type="entry name" value="Bact_Chemotaxis_MeTrfase"/>
</dbReference>
<keyword evidence="3 4" id="KW-0145">Chemotaxis</keyword>
<keyword evidence="6" id="KW-0175">Coiled coil</keyword>
<dbReference type="Pfam" id="PF01739">
    <property type="entry name" value="CheR"/>
    <property type="match status" value="1"/>
</dbReference>
<evidence type="ECO:0000256" key="4">
    <source>
        <dbReference type="PROSITE-ProRule" id="PRU00050"/>
    </source>
</evidence>
<dbReference type="SMART" id="SM00138">
    <property type="entry name" value="MeTrc"/>
    <property type="match status" value="1"/>
</dbReference>
<dbReference type="SUPFAM" id="SSF53335">
    <property type="entry name" value="S-adenosyl-L-methionine-dependent methyltransferases"/>
    <property type="match status" value="1"/>
</dbReference>
<dbReference type="InterPro" id="IPR035909">
    <property type="entry name" value="CheB_C"/>
</dbReference>
<feature type="active site" evidence="4">
    <location>
        <position position="152"/>
    </location>
</feature>
<dbReference type="InterPro" id="IPR011006">
    <property type="entry name" value="CheY-like_superfamily"/>
</dbReference>
<dbReference type="Proteomes" id="UP000826462">
    <property type="component" value="Chromosome 2"/>
</dbReference>
<dbReference type="CDD" id="cd00075">
    <property type="entry name" value="HATPase"/>
    <property type="match status" value="1"/>
</dbReference>
<evidence type="ECO:0000313" key="14">
    <source>
        <dbReference type="Proteomes" id="UP000826462"/>
    </source>
</evidence>
<dbReference type="Pfam" id="PF00072">
    <property type="entry name" value="Response_reg"/>
    <property type="match status" value="1"/>
</dbReference>
<name>A0ABX8V2Z5_9BURK</name>
<dbReference type="PROSITE" id="PS50109">
    <property type="entry name" value="HIS_KIN"/>
    <property type="match status" value="1"/>
</dbReference>
<evidence type="ECO:0000259" key="11">
    <source>
        <dbReference type="PROSITE" id="PS50122"/>
    </source>
</evidence>
<dbReference type="PROSITE" id="PS50113">
    <property type="entry name" value="PAC"/>
    <property type="match status" value="2"/>
</dbReference>
<dbReference type="SMART" id="SM00387">
    <property type="entry name" value="HATPase_c"/>
    <property type="match status" value="1"/>
</dbReference>
<evidence type="ECO:0000256" key="6">
    <source>
        <dbReference type="SAM" id="Coils"/>
    </source>
</evidence>
<dbReference type="SMART" id="SM00388">
    <property type="entry name" value="HisKA"/>
    <property type="match status" value="1"/>
</dbReference>
<dbReference type="EC" id="2.7.13.3" evidence="2"/>
<keyword evidence="14" id="KW-1185">Reference proteome</keyword>
<dbReference type="InterPro" id="IPR000700">
    <property type="entry name" value="PAS-assoc_C"/>
</dbReference>
<evidence type="ECO:0000256" key="1">
    <source>
        <dbReference type="ARBA" id="ARBA00000085"/>
    </source>
</evidence>